<comment type="caution">
    <text evidence="2">The sequence shown here is derived from an EMBL/GenBank/DDBJ whole genome shotgun (WGS) entry which is preliminary data.</text>
</comment>
<evidence type="ECO:0000313" key="2">
    <source>
        <dbReference type="EMBL" id="MFD2096685.1"/>
    </source>
</evidence>
<evidence type="ECO:0000259" key="1">
    <source>
        <dbReference type="Pfam" id="PF07238"/>
    </source>
</evidence>
<feature type="domain" description="PilZ" evidence="1">
    <location>
        <begin position="96"/>
        <end position="191"/>
    </location>
</feature>
<evidence type="ECO:0000313" key="3">
    <source>
        <dbReference type="Proteomes" id="UP001597380"/>
    </source>
</evidence>
<keyword evidence="3" id="KW-1185">Reference proteome</keyword>
<organism evidence="2 3">
    <name type="scientific">Corallincola platygyrae</name>
    <dbReference type="NCBI Taxonomy" id="1193278"/>
    <lineage>
        <taxon>Bacteria</taxon>
        <taxon>Pseudomonadati</taxon>
        <taxon>Pseudomonadota</taxon>
        <taxon>Gammaproteobacteria</taxon>
        <taxon>Alteromonadales</taxon>
        <taxon>Psychromonadaceae</taxon>
        <taxon>Corallincola</taxon>
    </lineage>
</organism>
<dbReference type="RefSeq" id="WP_345338922.1">
    <property type="nucleotide sequence ID" value="NZ_BAABLI010000008.1"/>
</dbReference>
<dbReference type="InterPro" id="IPR009875">
    <property type="entry name" value="PilZ_domain"/>
</dbReference>
<dbReference type="Pfam" id="PF07238">
    <property type="entry name" value="PilZ"/>
    <property type="match status" value="1"/>
</dbReference>
<name>A0ABW4XPE9_9GAMM</name>
<dbReference type="Proteomes" id="UP001597380">
    <property type="component" value="Unassembled WGS sequence"/>
</dbReference>
<protein>
    <submittedName>
        <fullName evidence="2">PilZ domain-containing protein</fullName>
    </submittedName>
</protein>
<dbReference type="Gene3D" id="2.40.10.220">
    <property type="entry name" value="predicted glycosyltransferase like domains"/>
    <property type="match status" value="1"/>
</dbReference>
<gene>
    <name evidence="2" type="ORF">ACFSJ3_11875</name>
</gene>
<reference evidence="3" key="1">
    <citation type="journal article" date="2019" name="Int. J. Syst. Evol. Microbiol.">
        <title>The Global Catalogue of Microorganisms (GCM) 10K type strain sequencing project: providing services to taxonomists for standard genome sequencing and annotation.</title>
        <authorList>
            <consortium name="The Broad Institute Genomics Platform"/>
            <consortium name="The Broad Institute Genome Sequencing Center for Infectious Disease"/>
            <person name="Wu L."/>
            <person name="Ma J."/>
        </authorList>
    </citation>
    <scope>NUCLEOTIDE SEQUENCE [LARGE SCALE GENOMIC DNA]</scope>
    <source>
        <strain evidence="3">CGMCC 1.10992</strain>
    </source>
</reference>
<proteinExistence type="predicted"/>
<accession>A0ABW4XPE9</accession>
<sequence length="214" mass="24374">MSDESILEAEELRFLNEVMFSRLPEGIQVQPSFTLSGDPEHSDMLGKLGSAASLQMVAQFKNHRLVFPLQLFQDEFKRLTMELKAPHIYETGPTMRQWRMQPQLPLRLLNPCGREAELQVHDISLSGFSVTLPESDGPAPERLELQLELPECGSRLPLSGSKVRRIDPKTVAYHLVFDEPDLEQALGRFLYDQHKRMHPEWEGAPFGEPQAEIA</sequence>
<dbReference type="EMBL" id="JBHUHT010000012">
    <property type="protein sequence ID" value="MFD2096685.1"/>
    <property type="molecule type" value="Genomic_DNA"/>
</dbReference>